<dbReference type="SUPFAM" id="SSF52833">
    <property type="entry name" value="Thioredoxin-like"/>
    <property type="match status" value="1"/>
</dbReference>
<dbReference type="PANTHER" id="PTHR43578:SF3">
    <property type="entry name" value="NADH-QUINONE OXIDOREDUCTASE SUBUNIT F"/>
    <property type="match status" value="1"/>
</dbReference>
<evidence type="ECO:0000256" key="5">
    <source>
        <dbReference type="ARBA" id="ARBA00022485"/>
    </source>
</evidence>
<evidence type="ECO:0000256" key="9">
    <source>
        <dbReference type="ARBA" id="ARBA00031578"/>
    </source>
</evidence>
<comment type="cofactor">
    <cofactor evidence="1">
        <name>FMN</name>
        <dbReference type="ChEBI" id="CHEBI:58210"/>
    </cofactor>
</comment>
<dbReference type="Gene3D" id="3.40.50.11540">
    <property type="entry name" value="NADH-ubiquinone oxidoreductase 51kDa subunit"/>
    <property type="match status" value="1"/>
</dbReference>
<evidence type="ECO:0000256" key="8">
    <source>
        <dbReference type="ARBA" id="ARBA00023014"/>
    </source>
</evidence>
<dbReference type="CDD" id="cd03063">
    <property type="entry name" value="TRX_Fd_FDH_beta"/>
    <property type="match status" value="1"/>
</dbReference>
<dbReference type="Pfam" id="PF01512">
    <property type="entry name" value="Complex1_51K"/>
    <property type="match status" value="1"/>
</dbReference>
<organism evidence="12 13">
    <name type="scientific">Dasania phycosphaerae</name>
    <dbReference type="NCBI Taxonomy" id="2950436"/>
    <lineage>
        <taxon>Bacteria</taxon>
        <taxon>Pseudomonadati</taxon>
        <taxon>Pseudomonadota</taxon>
        <taxon>Gammaproteobacteria</taxon>
        <taxon>Cellvibrionales</taxon>
        <taxon>Spongiibacteraceae</taxon>
        <taxon>Dasania</taxon>
    </lineage>
</organism>
<dbReference type="FunFam" id="3.40.50.11540:FF:000001">
    <property type="entry name" value="NADH dehydrogenase [ubiquinone] flavoprotein 1, mitochondrial"/>
    <property type="match status" value="1"/>
</dbReference>
<dbReference type="Gene3D" id="1.20.1440.230">
    <property type="entry name" value="NADH-ubiquinone oxidoreductase 51kDa subunit, iron-sulphur binding domain"/>
    <property type="match status" value="1"/>
</dbReference>
<dbReference type="Proteomes" id="UP001069090">
    <property type="component" value="Unassembled WGS sequence"/>
</dbReference>
<dbReference type="InterPro" id="IPR036249">
    <property type="entry name" value="Thioredoxin-like_sf"/>
</dbReference>
<keyword evidence="8" id="KW-0411">Iron-sulfur</keyword>
<proteinExistence type="inferred from homology"/>
<dbReference type="SUPFAM" id="SSF140490">
    <property type="entry name" value="Nqo1C-terminal domain-like"/>
    <property type="match status" value="1"/>
</dbReference>
<dbReference type="AlphaFoldDB" id="A0A9J6RLE6"/>
<evidence type="ECO:0000313" key="12">
    <source>
        <dbReference type="EMBL" id="MCZ0865210.1"/>
    </source>
</evidence>
<comment type="similarity">
    <text evidence="3">Belongs to the complex I 51 kDa subunit family.</text>
</comment>
<comment type="cofactor">
    <cofactor evidence="2">
        <name>[4Fe-4S] cluster</name>
        <dbReference type="ChEBI" id="CHEBI:49883"/>
    </cofactor>
</comment>
<dbReference type="InterPro" id="IPR019575">
    <property type="entry name" value="Nuop51_4Fe4S-bd"/>
</dbReference>
<dbReference type="InterPro" id="IPR011538">
    <property type="entry name" value="Nuo51_FMN-bd"/>
</dbReference>
<feature type="domain" description="NADH-ubiquinone oxidoreductase 51kDa subunit iron-sulphur binding" evidence="11">
    <location>
        <begin position="426"/>
        <end position="471"/>
    </location>
</feature>
<dbReference type="PANTHER" id="PTHR43578">
    <property type="entry name" value="NADH-QUINONE OXIDOREDUCTASE SUBUNIT F"/>
    <property type="match status" value="1"/>
</dbReference>
<dbReference type="GO" id="GO:0008137">
    <property type="term" value="F:NADH dehydrogenase (ubiquinone) activity"/>
    <property type="evidence" value="ECO:0007669"/>
    <property type="project" value="InterPro"/>
</dbReference>
<dbReference type="Pfam" id="PF10589">
    <property type="entry name" value="NADH_4Fe-4S"/>
    <property type="match status" value="1"/>
</dbReference>
<keyword evidence="13" id="KW-1185">Reference proteome</keyword>
<accession>A0A9J6RLE6</accession>
<evidence type="ECO:0000256" key="2">
    <source>
        <dbReference type="ARBA" id="ARBA00001966"/>
    </source>
</evidence>
<evidence type="ECO:0000313" key="13">
    <source>
        <dbReference type="Proteomes" id="UP001069090"/>
    </source>
</evidence>
<dbReference type="InterPro" id="IPR001949">
    <property type="entry name" value="NADH-UbQ_OxRdtase_51kDa_CS"/>
</dbReference>
<keyword evidence="6" id="KW-0479">Metal-binding</keyword>
<evidence type="ECO:0000256" key="6">
    <source>
        <dbReference type="ARBA" id="ARBA00022723"/>
    </source>
</evidence>
<gene>
    <name evidence="12" type="ORF">O0V09_08370</name>
</gene>
<dbReference type="GO" id="GO:0051539">
    <property type="term" value="F:4 iron, 4 sulfur cluster binding"/>
    <property type="evidence" value="ECO:0007669"/>
    <property type="project" value="UniProtKB-KW"/>
</dbReference>
<dbReference type="InterPro" id="IPR037207">
    <property type="entry name" value="Nuop51_4Fe4S-bd_sf"/>
</dbReference>
<comment type="caution">
    <text evidence="12">The sequence shown here is derived from an EMBL/GenBank/DDBJ whole genome shotgun (WGS) entry which is preliminary data.</text>
</comment>
<dbReference type="SMART" id="SM00928">
    <property type="entry name" value="NADH_4Fe-4S"/>
    <property type="match status" value="1"/>
</dbReference>
<dbReference type="Gene3D" id="3.10.20.600">
    <property type="match status" value="1"/>
</dbReference>
<protein>
    <recommendedName>
        <fullName evidence="4">NADH-quinone oxidoreductase subunit F</fullName>
    </recommendedName>
    <alternativeName>
        <fullName evidence="9">NADH dehydrogenase I subunit F</fullName>
    </alternativeName>
    <alternativeName>
        <fullName evidence="10">NDH-1 subunit F</fullName>
    </alternativeName>
</protein>
<name>A0A9J6RLE6_9GAMM</name>
<evidence type="ECO:0000256" key="3">
    <source>
        <dbReference type="ARBA" id="ARBA00007523"/>
    </source>
</evidence>
<dbReference type="Gene3D" id="6.10.250.1450">
    <property type="match status" value="1"/>
</dbReference>
<sequence>MSTNTATVYIPRDTTALSLGADKVAAQLQNQQPNINIVRNGSRGLFWLEPMIEVATPKGRVAYGPVQPEDVESLLASDFLQGGSSHPLYLGLTEQIPYLAQQQRVTFARVGVTDPVSLNDYRAHGGLVGLEKALALQAQAIVDEVKTSGLRGRGGAAFPTGIKWQTVLDAPSDKKYIVCNADEGDSGTFADRMLMEGDPYCLIEGMIIAGLAVGADQGYIYLREEYPVAHAILNEAIACAEQANILGDNILGSGKRFNLQVRLGAGAYICGEETSLLESLEGKRGMVRAKPPLPAIVGLFGQPTIVNNVISLASVPDILAKGGEHYQEFGTGRSRGTLPFQLAGNIKQGGLVELAFGASLKTLLQDFGGGTRSGKPMRAVQIGGPLGAYLPEELWDTPLDYEAFMAIGAGVGHGGIVAFDDSVNLSQQARFSMEFCTIESCGKCTPCRIGSTRGVEVIDRITNDEQRSGSLEEREKQIELLEELCDTMVHGSLCAMGGMTPIPVTSALKHFPQDFLPNAAGNKAAQGADHA</sequence>
<evidence type="ECO:0000256" key="1">
    <source>
        <dbReference type="ARBA" id="ARBA00001917"/>
    </source>
</evidence>
<dbReference type="GO" id="GO:0046872">
    <property type="term" value="F:metal ion binding"/>
    <property type="evidence" value="ECO:0007669"/>
    <property type="project" value="UniProtKB-KW"/>
</dbReference>
<dbReference type="InterPro" id="IPR037225">
    <property type="entry name" value="Nuo51_FMN-bd_sf"/>
</dbReference>
<dbReference type="GO" id="GO:0010181">
    <property type="term" value="F:FMN binding"/>
    <property type="evidence" value="ECO:0007669"/>
    <property type="project" value="InterPro"/>
</dbReference>
<evidence type="ECO:0000259" key="11">
    <source>
        <dbReference type="SMART" id="SM00928"/>
    </source>
</evidence>
<dbReference type="SUPFAM" id="SSF142019">
    <property type="entry name" value="Nqo1 FMN-binding domain-like"/>
    <property type="match status" value="1"/>
</dbReference>
<evidence type="ECO:0000256" key="4">
    <source>
        <dbReference type="ARBA" id="ARBA00019901"/>
    </source>
</evidence>
<keyword evidence="5" id="KW-0004">4Fe-4S</keyword>
<keyword evidence="7" id="KW-0408">Iron</keyword>
<reference evidence="12 13" key="1">
    <citation type="submission" date="2022-12" db="EMBL/GenBank/DDBJ databases">
        <title>Dasania phycosphaerae sp. nov., isolated from particulate material of the south coast of Korea.</title>
        <authorList>
            <person name="Jiang Y."/>
        </authorList>
    </citation>
    <scope>NUCLEOTIDE SEQUENCE [LARGE SCALE GENOMIC DNA]</scope>
    <source>
        <strain evidence="12 13">GY-19</strain>
    </source>
</reference>
<dbReference type="SUPFAM" id="SSF142984">
    <property type="entry name" value="Nqo1 middle domain-like"/>
    <property type="match status" value="1"/>
</dbReference>
<evidence type="ECO:0000256" key="10">
    <source>
        <dbReference type="ARBA" id="ARBA00032787"/>
    </source>
</evidence>
<dbReference type="EMBL" id="JAPTGG010000006">
    <property type="protein sequence ID" value="MCZ0865210.1"/>
    <property type="molecule type" value="Genomic_DNA"/>
</dbReference>
<evidence type="ECO:0000256" key="7">
    <source>
        <dbReference type="ARBA" id="ARBA00023004"/>
    </source>
</evidence>
<dbReference type="PROSITE" id="PS00645">
    <property type="entry name" value="COMPLEX1_51K_2"/>
    <property type="match status" value="1"/>
</dbReference>
<dbReference type="RefSeq" id="WP_258331359.1">
    <property type="nucleotide sequence ID" value="NZ_JAPTGG010000006.1"/>
</dbReference>
<dbReference type="PROSITE" id="PS00644">
    <property type="entry name" value="COMPLEX1_51K_1"/>
    <property type="match status" value="1"/>
</dbReference>